<feature type="repeat" description="ANK" evidence="3">
    <location>
        <begin position="267"/>
        <end position="299"/>
    </location>
</feature>
<keyword evidence="2 3" id="KW-0040">ANK repeat</keyword>
<accession>A0ABD2VXY5</accession>
<feature type="repeat" description="ANK" evidence="3">
    <location>
        <begin position="185"/>
        <end position="217"/>
    </location>
</feature>
<evidence type="ECO:0000313" key="5">
    <source>
        <dbReference type="Proteomes" id="UP001627154"/>
    </source>
</evidence>
<evidence type="ECO:0000256" key="1">
    <source>
        <dbReference type="ARBA" id="ARBA00022737"/>
    </source>
</evidence>
<dbReference type="AlphaFoldDB" id="A0ABD2VXY5"/>
<keyword evidence="5" id="KW-1185">Reference proteome</keyword>
<dbReference type="InterPro" id="IPR036770">
    <property type="entry name" value="Ankyrin_rpt-contain_sf"/>
</dbReference>
<organism evidence="4 5">
    <name type="scientific">Trichogramma kaykai</name>
    <dbReference type="NCBI Taxonomy" id="54128"/>
    <lineage>
        <taxon>Eukaryota</taxon>
        <taxon>Metazoa</taxon>
        <taxon>Ecdysozoa</taxon>
        <taxon>Arthropoda</taxon>
        <taxon>Hexapoda</taxon>
        <taxon>Insecta</taxon>
        <taxon>Pterygota</taxon>
        <taxon>Neoptera</taxon>
        <taxon>Endopterygota</taxon>
        <taxon>Hymenoptera</taxon>
        <taxon>Apocrita</taxon>
        <taxon>Proctotrupomorpha</taxon>
        <taxon>Chalcidoidea</taxon>
        <taxon>Trichogrammatidae</taxon>
        <taxon>Trichogramma</taxon>
    </lineage>
</organism>
<dbReference type="PANTHER" id="PTHR24134:SF9">
    <property type="entry name" value="ANKYRIN REPEAT AND SOCS BOX PROTEIN 8"/>
    <property type="match status" value="1"/>
</dbReference>
<dbReference type="Gene3D" id="1.25.40.20">
    <property type="entry name" value="Ankyrin repeat-containing domain"/>
    <property type="match status" value="1"/>
</dbReference>
<dbReference type="SMART" id="SM00248">
    <property type="entry name" value="ANK"/>
    <property type="match status" value="4"/>
</dbReference>
<evidence type="ECO:0008006" key="6">
    <source>
        <dbReference type="Google" id="ProtNLM"/>
    </source>
</evidence>
<dbReference type="EMBL" id="JBJJXI010000157">
    <property type="protein sequence ID" value="KAL3385442.1"/>
    <property type="molecule type" value="Genomic_DNA"/>
</dbReference>
<dbReference type="PROSITE" id="PS50297">
    <property type="entry name" value="ANK_REP_REGION"/>
    <property type="match status" value="3"/>
</dbReference>
<evidence type="ECO:0000256" key="3">
    <source>
        <dbReference type="PROSITE-ProRule" id="PRU00023"/>
    </source>
</evidence>
<dbReference type="Pfam" id="PF00023">
    <property type="entry name" value="Ank"/>
    <property type="match status" value="1"/>
</dbReference>
<dbReference type="PROSITE" id="PS50088">
    <property type="entry name" value="ANK_REPEAT"/>
    <property type="match status" value="3"/>
</dbReference>
<dbReference type="SUPFAM" id="SSF48403">
    <property type="entry name" value="Ankyrin repeat"/>
    <property type="match status" value="1"/>
</dbReference>
<dbReference type="PANTHER" id="PTHR24134">
    <property type="entry name" value="ANKYRIN REPEAT-CONTAINING PROTEIN DDB_G0279043"/>
    <property type="match status" value="1"/>
</dbReference>
<evidence type="ECO:0000313" key="4">
    <source>
        <dbReference type="EMBL" id="KAL3385442.1"/>
    </source>
</evidence>
<gene>
    <name evidence="4" type="ORF">TKK_019007</name>
</gene>
<dbReference type="InterPro" id="IPR002110">
    <property type="entry name" value="Ankyrin_rpt"/>
</dbReference>
<reference evidence="4 5" key="1">
    <citation type="journal article" date="2024" name="bioRxiv">
        <title>A reference genome for Trichogramma kaykai: A tiny desert-dwelling parasitoid wasp with competing sex-ratio distorters.</title>
        <authorList>
            <person name="Culotta J."/>
            <person name="Lindsey A.R."/>
        </authorList>
    </citation>
    <scope>NUCLEOTIDE SEQUENCE [LARGE SCALE GENOMIC DNA]</scope>
    <source>
        <strain evidence="4 5">KSX58</strain>
    </source>
</reference>
<evidence type="ECO:0000256" key="2">
    <source>
        <dbReference type="ARBA" id="ARBA00023043"/>
    </source>
</evidence>
<keyword evidence="1" id="KW-0677">Repeat</keyword>
<comment type="caution">
    <text evidence="4">The sequence shown here is derived from an EMBL/GenBank/DDBJ whole genome shotgun (WGS) entry which is preliminary data.</text>
</comment>
<name>A0ABD2VXY5_9HYME</name>
<sequence length="531" mass="62019">MATNGNDEYFPEPSEDSWEADSAKDYLKSISNMDERREKLCQGYVEQRWATDNDFITLMNCESLFPSDEDKRYFVKFALTEFPCSIDFNLRILKKINESNFNIHDFRFKDGKSAVHYLAEMDALPIIPLARTLMLPFMELFLESAEQNYQDEHGYTYLHGACMSDNVTALNRLLGQGVDVDLDTYTCSPLHIAAQYRNEDVVEILLRHRADPNQPDRERSTPLHALARLRICDCHTGLEVCDYKRPVDKLVNMLVEHGAELEARNSHGDTPLQLAVSRFDRELVASLLAHGASIRNLNDDRMFSWNFSSLELRCYPYTLQIIETIRLLQSAGYQMDFRARLRMIKLWMRVRGNDADYILADLDDFSYFSLRDHLSITRTFGFYIHQDTNDFWCQKFEQLTHVNDPLYLNLVINDGFTQEDAAKMNAIMATENISLYQLCQMNYSEGYSILKNIQNWRIPPMDQISHTIMNIRVKRHIANILIRPHLELIVSDLFMTDHCQLSLPYPVCRKITQYMSYEDLLRLCEQTNEDN</sequence>
<protein>
    <recommendedName>
        <fullName evidence="6">SOCS box domain-containing protein</fullName>
    </recommendedName>
</protein>
<feature type="repeat" description="ANK" evidence="3">
    <location>
        <begin position="153"/>
        <end position="185"/>
    </location>
</feature>
<dbReference type="Proteomes" id="UP001627154">
    <property type="component" value="Unassembled WGS sequence"/>
</dbReference>
<dbReference type="Pfam" id="PF12796">
    <property type="entry name" value="Ank_2"/>
    <property type="match status" value="1"/>
</dbReference>
<proteinExistence type="predicted"/>